<evidence type="ECO:0000313" key="3">
    <source>
        <dbReference type="Proteomes" id="UP001242480"/>
    </source>
</evidence>
<dbReference type="PANTHER" id="PTHR43162">
    <property type="match status" value="1"/>
</dbReference>
<dbReference type="Proteomes" id="UP001242480">
    <property type="component" value="Unassembled WGS sequence"/>
</dbReference>
<feature type="domain" description="NmrA-like" evidence="1">
    <location>
        <begin position="3"/>
        <end position="249"/>
    </location>
</feature>
<organism evidence="2 3">
    <name type="scientific">Labrys wisconsinensis</name>
    <dbReference type="NCBI Taxonomy" id="425677"/>
    <lineage>
        <taxon>Bacteria</taxon>
        <taxon>Pseudomonadati</taxon>
        <taxon>Pseudomonadota</taxon>
        <taxon>Alphaproteobacteria</taxon>
        <taxon>Hyphomicrobiales</taxon>
        <taxon>Xanthobacteraceae</taxon>
        <taxon>Labrys</taxon>
    </lineage>
</organism>
<reference evidence="2 3" key="1">
    <citation type="submission" date="2023-07" db="EMBL/GenBank/DDBJ databases">
        <title>Genomic Encyclopedia of Type Strains, Phase IV (KMG-IV): sequencing the most valuable type-strain genomes for metagenomic binning, comparative biology and taxonomic classification.</title>
        <authorList>
            <person name="Goeker M."/>
        </authorList>
    </citation>
    <scope>NUCLEOTIDE SEQUENCE [LARGE SCALE GENOMIC DNA]</scope>
    <source>
        <strain evidence="2 3">DSM 19619</strain>
    </source>
</reference>
<sequence>MFAITGITGKVGGTLARALLAAGQPVRAVLRDPRKGEDWAAQGCEIAIADMEDAAALTAAFAGAAAAFILPPPVFDPEPGYPEARAVIESVAEALRAAAPARILCLSTIGADAEHDNLLSQRTMMEAALHDLALPLTMLRPAWFADNAAWDVAPVRETGLMQSFLVPTDKPIPMVAAADVGIEAARLIQEEWQGTRVVELEGPRRVAPDDIAAAFARVLGRPVRAVAVPRKRWEALFREQGMRHPLARMRMLDGFNEGWIAFRDGGRHAVKGRTGIDSVVETLVAAPRQAG</sequence>
<proteinExistence type="predicted"/>
<gene>
    <name evidence="2" type="ORF">QO011_002854</name>
</gene>
<dbReference type="Gene3D" id="3.40.50.720">
    <property type="entry name" value="NAD(P)-binding Rossmann-like Domain"/>
    <property type="match status" value="1"/>
</dbReference>
<dbReference type="RefSeq" id="WP_307272955.1">
    <property type="nucleotide sequence ID" value="NZ_JAUSVX010000004.1"/>
</dbReference>
<dbReference type="PANTHER" id="PTHR43162:SF1">
    <property type="entry name" value="PRESTALK A DIFFERENTIATION PROTEIN A"/>
    <property type="match status" value="1"/>
</dbReference>
<accession>A0ABU0J6E5</accession>
<dbReference type="InterPro" id="IPR008030">
    <property type="entry name" value="NmrA-like"/>
</dbReference>
<comment type="caution">
    <text evidence="2">The sequence shown here is derived from an EMBL/GenBank/DDBJ whole genome shotgun (WGS) entry which is preliminary data.</text>
</comment>
<protein>
    <submittedName>
        <fullName evidence="2">Uncharacterized protein YbjT (DUF2867 family)</fullName>
    </submittedName>
</protein>
<evidence type="ECO:0000259" key="1">
    <source>
        <dbReference type="Pfam" id="PF05368"/>
    </source>
</evidence>
<dbReference type="InterPro" id="IPR051604">
    <property type="entry name" value="Ergot_Alk_Oxidoreductase"/>
</dbReference>
<name>A0ABU0J6E5_9HYPH</name>
<dbReference type="EMBL" id="JAUSVX010000004">
    <property type="protein sequence ID" value="MDQ0469838.1"/>
    <property type="molecule type" value="Genomic_DNA"/>
</dbReference>
<dbReference type="Pfam" id="PF05368">
    <property type="entry name" value="NmrA"/>
    <property type="match status" value="1"/>
</dbReference>
<keyword evidence="3" id="KW-1185">Reference proteome</keyword>
<dbReference type="Gene3D" id="3.90.25.10">
    <property type="entry name" value="UDP-galactose 4-epimerase, domain 1"/>
    <property type="match status" value="1"/>
</dbReference>
<evidence type="ECO:0000313" key="2">
    <source>
        <dbReference type="EMBL" id="MDQ0469838.1"/>
    </source>
</evidence>
<dbReference type="InterPro" id="IPR036291">
    <property type="entry name" value="NAD(P)-bd_dom_sf"/>
</dbReference>
<dbReference type="SUPFAM" id="SSF51735">
    <property type="entry name" value="NAD(P)-binding Rossmann-fold domains"/>
    <property type="match status" value="1"/>
</dbReference>